<comment type="caution">
    <text evidence="6">The sequence shown here is derived from an EMBL/GenBank/DDBJ whole genome shotgun (WGS) entry which is preliminary data.</text>
</comment>
<evidence type="ECO:0000259" key="5">
    <source>
        <dbReference type="PROSITE" id="PS50102"/>
    </source>
</evidence>
<dbReference type="AlphaFoldDB" id="A0A2U1LYW9"/>
<evidence type="ECO:0000313" key="6">
    <source>
        <dbReference type="EMBL" id="PWA54187.1"/>
    </source>
</evidence>
<dbReference type="InterPro" id="IPR000504">
    <property type="entry name" value="RRM_dom"/>
</dbReference>
<dbReference type="GO" id="GO:0003723">
    <property type="term" value="F:RNA binding"/>
    <property type="evidence" value="ECO:0007669"/>
    <property type="project" value="UniProtKB-UniRule"/>
</dbReference>
<keyword evidence="1" id="KW-0507">mRNA processing</keyword>
<keyword evidence="7" id="KW-1185">Reference proteome</keyword>
<name>A0A2U1LYW9_ARTAN</name>
<keyword evidence="3" id="KW-0508">mRNA splicing</keyword>
<evidence type="ECO:0000256" key="3">
    <source>
        <dbReference type="ARBA" id="ARBA00023187"/>
    </source>
</evidence>
<dbReference type="CDD" id="cd00590">
    <property type="entry name" value="RRM_SF"/>
    <property type="match status" value="1"/>
</dbReference>
<dbReference type="GO" id="GO:0005681">
    <property type="term" value="C:spliceosomal complex"/>
    <property type="evidence" value="ECO:0007669"/>
    <property type="project" value="UniProtKB-KW"/>
</dbReference>
<dbReference type="Gene3D" id="3.30.70.330">
    <property type="match status" value="1"/>
</dbReference>
<feature type="domain" description="RRM" evidence="5">
    <location>
        <begin position="21"/>
        <end position="103"/>
    </location>
</feature>
<dbReference type="InterPro" id="IPR035979">
    <property type="entry name" value="RBD_domain_sf"/>
</dbReference>
<dbReference type="Pfam" id="PF00076">
    <property type="entry name" value="RRM_1"/>
    <property type="match status" value="1"/>
</dbReference>
<gene>
    <name evidence="6" type="ORF">CTI12_AA436970</name>
</gene>
<evidence type="ECO:0000256" key="4">
    <source>
        <dbReference type="PROSITE-ProRule" id="PRU00176"/>
    </source>
</evidence>
<dbReference type="PROSITE" id="PS50102">
    <property type="entry name" value="RRM"/>
    <property type="match status" value="1"/>
</dbReference>
<reference evidence="6 7" key="1">
    <citation type="journal article" date="2018" name="Mol. Plant">
        <title>The genome of Artemisia annua provides insight into the evolution of Asteraceae family and artemisinin biosynthesis.</title>
        <authorList>
            <person name="Shen Q."/>
            <person name="Zhang L."/>
            <person name="Liao Z."/>
            <person name="Wang S."/>
            <person name="Yan T."/>
            <person name="Shi P."/>
            <person name="Liu M."/>
            <person name="Fu X."/>
            <person name="Pan Q."/>
            <person name="Wang Y."/>
            <person name="Lv Z."/>
            <person name="Lu X."/>
            <person name="Zhang F."/>
            <person name="Jiang W."/>
            <person name="Ma Y."/>
            <person name="Chen M."/>
            <person name="Hao X."/>
            <person name="Li L."/>
            <person name="Tang Y."/>
            <person name="Lv G."/>
            <person name="Zhou Y."/>
            <person name="Sun X."/>
            <person name="Brodelius P.E."/>
            <person name="Rose J.K.C."/>
            <person name="Tang K."/>
        </authorList>
    </citation>
    <scope>NUCLEOTIDE SEQUENCE [LARGE SCALE GENOMIC DNA]</scope>
    <source>
        <strain evidence="7">cv. Huhao1</strain>
        <tissue evidence="6">Leaf</tissue>
    </source>
</reference>
<dbReference type="GO" id="GO:0008380">
    <property type="term" value="P:RNA splicing"/>
    <property type="evidence" value="ECO:0007669"/>
    <property type="project" value="UniProtKB-KW"/>
</dbReference>
<dbReference type="InterPro" id="IPR050907">
    <property type="entry name" value="SRSF"/>
</dbReference>
<evidence type="ECO:0000256" key="2">
    <source>
        <dbReference type="ARBA" id="ARBA00022728"/>
    </source>
</evidence>
<dbReference type="PANTHER" id="PTHR23147">
    <property type="entry name" value="SERINE/ARGININE RICH SPLICING FACTOR"/>
    <property type="match status" value="1"/>
</dbReference>
<dbReference type="InterPro" id="IPR012677">
    <property type="entry name" value="Nucleotide-bd_a/b_plait_sf"/>
</dbReference>
<evidence type="ECO:0000313" key="7">
    <source>
        <dbReference type="Proteomes" id="UP000245207"/>
    </source>
</evidence>
<sequence>MASSHRSLFPSKEDQIVKVSHSVFVTNFPESITSRDLWKSCGVYGTVVDVFIPLKKSKAGKRFAFVRFIKVNNLARLVENLCTIWIGRYHLYANLVRFQRPQKNFNFPPLSGRTGFNPKLTTKPNDKAGSYANFVNGGVSMGVPGSMISSSPAMVLDDSCLVERDLSNLVMGKVKDFASIPNMRTLLRDEGFTDVKLSYLGGLWVMFEFDKMETKSNMMQHVGVMSWFDILQDASNDFVSDERVVWVDIEGIPLNAWSRETFLRIGKK</sequence>
<dbReference type="SMART" id="SM00360">
    <property type="entry name" value="RRM"/>
    <property type="match status" value="1"/>
</dbReference>
<dbReference type="GO" id="GO:0006397">
    <property type="term" value="P:mRNA processing"/>
    <property type="evidence" value="ECO:0007669"/>
    <property type="project" value="UniProtKB-KW"/>
</dbReference>
<dbReference type="EMBL" id="PKPP01007159">
    <property type="protein sequence ID" value="PWA54187.1"/>
    <property type="molecule type" value="Genomic_DNA"/>
</dbReference>
<accession>A0A2U1LYW9</accession>
<evidence type="ECO:0000256" key="1">
    <source>
        <dbReference type="ARBA" id="ARBA00022664"/>
    </source>
</evidence>
<dbReference type="Proteomes" id="UP000245207">
    <property type="component" value="Unassembled WGS sequence"/>
</dbReference>
<organism evidence="6 7">
    <name type="scientific">Artemisia annua</name>
    <name type="common">Sweet wormwood</name>
    <dbReference type="NCBI Taxonomy" id="35608"/>
    <lineage>
        <taxon>Eukaryota</taxon>
        <taxon>Viridiplantae</taxon>
        <taxon>Streptophyta</taxon>
        <taxon>Embryophyta</taxon>
        <taxon>Tracheophyta</taxon>
        <taxon>Spermatophyta</taxon>
        <taxon>Magnoliopsida</taxon>
        <taxon>eudicotyledons</taxon>
        <taxon>Gunneridae</taxon>
        <taxon>Pentapetalae</taxon>
        <taxon>asterids</taxon>
        <taxon>campanulids</taxon>
        <taxon>Asterales</taxon>
        <taxon>Asteraceae</taxon>
        <taxon>Asteroideae</taxon>
        <taxon>Anthemideae</taxon>
        <taxon>Artemisiinae</taxon>
        <taxon>Artemisia</taxon>
    </lineage>
</organism>
<dbReference type="OrthoDB" id="1749483at2759"/>
<keyword evidence="2" id="KW-0747">Spliceosome</keyword>
<proteinExistence type="predicted"/>
<dbReference type="SUPFAM" id="SSF54928">
    <property type="entry name" value="RNA-binding domain, RBD"/>
    <property type="match status" value="1"/>
</dbReference>
<protein>
    <recommendedName>
        <fullName evidence="5">RRM domain-containing protein</fullName>
    </recommendedName>
</protein>
<keyword evidence="4" id="KW-0694">RNA-binding</keyword>